<dbReference type="RefSeq" id="XP_001263935.1">
    <property type="nucleotide sequence ID" value="XM_001263934.1"/>
</dbReference>
<sequence length="119" mass="13554">MSPVILVSYRISKRNEAFGSPILKRYCVKAAAEDIAPHGTMSEFQAVAVPPASMTTLKVPIILDKADDWWTWLAFIKQSAQARKIWQYIDPNDETNETDEPEEPQRPDPEVEFEDMTAE</sequence>
<protein>
    <submittedName>
        <fullName evidence="2">Uncharacterized protein</fullName>
    </submittedName>
</protein>
<dbReference type="EMBL" id="DS027689">
    <property type="protein sequence ID" value="EAW22038.1"/>
    <property type="molecule type" value="Genomic_DNA"/>
</dbReference>
<reference evidence="3" key="1">
    <citation type="journal article" date="2008" name="PLoS Genet.">
        <title>Genomic islands in the pathogenic filamentous fungus Aspergillus fumigatus.</title>
        <authorList>
            <person name="Fedorova N.D."/>
            <person name="Khaldi N."/>
            <person name="Joardar V.S."/>
            <person name="Maiti R."/>
            <person name="Amedeo P."/>
            <person name="Anderson M.J."/>
            <person name="Crabtree J."/>
            <person name="Silva J.C."/>
            <person name="Badger J.H."/>
            <person name="Albarraq A."/>
            <person name="Angiuoli S."/>
            <person name="Bussey H."/>
            <person name="Bowyer P."/>
            <person name="Cotty P.J."/>
            <person name="Dyer P.S."/>
            <person name="Egan A."/>
            <person name="Galens K."/>
            <person name="Fraser-Liggett C.M."/>
            <person name="Haas B.J."/>
            <person name="Inman J.M."/>
            <person name="Kent R."/>
            <person name="Lemieux S."/>
            <person name="Malavazi I."/>
            <person name="Orvis J."/>
            <person name="Roemer T."/>
            <person name="Ronning C.M."/>
            <person name="Sundaram J.P."/>
            <person name="Sutton G."/>
            <person name="Turner G."/>
            <person name="Venter J.C."/>
            <person name="White O.R."/>
            <person name="Whitty B.R."/>
            <person name="Youngman P."/>
            <person name="Wolfe K.H."/>
            <person name="Goldman G.H."/>
            <person name="Wortman J.R."/>
            <person name="Jiang B."/>
            <person name="Denning D.W."/>
            <person name="Nierman W.C."/>
        </authorList>
    </citation>
    <scope>NUCLEOTIDE SEQUENCE [LARGE SCALE GENOMIC DNA]</scope>
    <source>
        <strain evidence="3">ATCC 1020 / DSM 3700 / CBS 544.65 / FGSC A1164 / JCM 1740 / NRRL 181 / WB 181</strain>
    </source>
</reference>
<organism evidence="2 3">
    <name type="scientific">Neosartorya fischeri (strain ATCC 1020 / DSM 3700 / CBS 544.65 / FGSC A1164 / JCM 1740 / NRRL 181 / WB 181)</name>
    <name type="common">Aspergillus fischerianus</name>
    <dbReference type="NCBI Taxonomy" id="331117"/>
    <lineage>
        <taxon>Eukaryota</taxon>
        <taxon>Fungi</taxon>
        <taxon>Dikarya</taxon>
        <taxon>Ascomycota</taxon>
        <taxon>Pezizomycotina</taxon>
        <taxon>Eurotiomycetes</taxon>
        <taxon>Eurotiomycetidae</taxon>
        <taxon>Eurotiales</taxon>
        <taxon>Aspergillaceae</taxon>
        <taxon>Aspergillus</taxon>
        <taxon>Aspergillus subgen. Fumigati</taxon>
    </lineage>
</organism>
<feature type="region of interest" description="Disordered" evidence="1">
    <location>
        <begin position="89"/>
        <end position="119"/>
    </location>
</feature>
<dbReference type="HOGENOM" id="CLU_2062099_0_0_1"/>
<keyword evidence="3" id="KW-1185">Reference proteome</keyword>
<dbReference type="AlphaFoldDB" id="A1D5I4"/>
<proteinExistence type="predicted"/>
<name>A1D5I4_NEOFI</name>
<feature type="compositionally biased region" description="Acidic residues" evidence="1">
    <location>
        <begin position="91"/>
        <end position="102"/>
    </location>
</feature>
<dbReference type="KEGG" id="nfi:NFIA_024170"/>
<dbReference type="VEuPathDB" id="FungiDB:NFIA_024170"/>
<dbReference type="Proteomes" id="UP000006702">
    <property type="component" value="Unassembled WGS sequence"/>
</dbReference>
<evidence type="ECO:0000256" key="1">
    <source>
        <dbReference type="SAM" id="MobiDB-lite"/>
    </source>
</evidence>
<feature type="compositionally biased region" description="Acidic residues" evidence="1">
    <location>
        <begin position="110"/>
        <end position="119"/>
    </location>
</feature>
<dbReference type="GeneID" id="4590614"/>
<gene>
    <name evidence="2" type="ORF">NFIA_024170</name>
</gene>
<evidence type="ECO:0000313" key="2">
    <source>
        <dbReference type="EMBL" id="EAW22038.1"/>
    </source>
</evidence>
<accession>A1D5I4</accession>
<evidence type="ECO:0000313" key="3">
    <source>
        <dbReference type="Proteomes" id="UP000006702"/>
    </source>
</evidence>